<keyword evidence="9" id="KW-1185">Reference proteome</keyword>
<dbReference type="PANTHER" id="PTHR34606:SF15">
    <property type="entry name" value="BON DOMAIN-CONTAINING PROTEIN"/>
    <property type="match status" value="1"/>
</dbReference>
<comment type="subcellular location">
    <subcellularLocation>
        <location evidence="1">Periplasm</location>
    </subcellularLocation>
</comment>
<dbReference type="InterPro" id="IPR007055">
    <property type="entry name" value="BON_dom"/>
</dbReference>
<keyword evidence="2" id="KW-0732">Signal</keyword>
<evidence type="ECO:0000313" key="9">
    <source>
        <dbReference type="Proteomes" id="UP000193017"/>
    </source>
</evidence>
<dbReference type="PANTHER" id="PTHR34606">
    <property type="entry name" value="BON DOMAIN-CONTAINING PROTEIN"/>
    <property type="match status" value="1"/>
</dbReference>
<feature type="compositionally biased region" description="Low complexity" evidence="6">
    <location>
        <begin position="119"/>
        <end position="134"/>
    </location>
</feature>
<feature type="compositionally biased region" description="Polar residues" evidence="6">
    <location>
        <begin position="181"/>
        <end position="190"/>
    </location>
</feature>
<feature type="region of interest" description="Disordered" evidence="6">
    <location>
        <begin position="1"/>
        <end position="190"/>
    </location>
</feature>
<gene>
    <name evidence="8" type="ORF">B0A89_04970</name>
</gene>
<dbReference type="InterPro" id="IPR051686">
    <property type="entry name" value="Lipoprotein_DolP"/>
</dbReference>
<dbReference type="SMART" id="SM00749">
    <property type="entry name" value="BON"/>
    <property type="match status" value="1"/>
</dbReference>
<feature type="compositionally biased region" description="Basic and acidic residues" evidence="6">
    <location>
        <begin position="47"/>
        <end position="63"/>
    </location>
</feature>
<dbReference type="Pfam" id="PF04972">
    <property type="entry name" value="BON"/>
    <property type="match status" value="1"/>
</dbReference>
<evidence type="ECO:0000313" key="8">
    <source>
        <dbReference type="EMBL" id="ARJ70732.1"/>
    </source>
</evidence>
<protein>
    <recommendedName>
        <fullName evidence="5">Osmotically-inducible protein Y</fullName>
    </recommendedName>
</protein>
<feature type="domain" description="BON" evidence="7">
    <location>
        <begin position="49"/>
        <end position="117"/>
    </location>
</feature>
<dbReference type="OrthoDB" id="680465at2"/>
<evidence type="ECO:0000256" key="5">
    <source>
        <dbReference type="ARBA" id="ARBA00070588"/>
    </source>
</evidence>
<dbReference type="Proteomes" id="UP000193017">
    <property type="component" value="Chromosome"/>
</dbReference>
<evidence type="ECO:0000256" key="3">
    <source>
        <dbReference type="ARBA" id="ARBA00022737"/>
    </source>
</evidence>
<reference evidence="8 9" key="1">
    <citation type="submission" date="2017-03" db="EMBL/GenBank/DDBJ databases">
        <title>Genome sequence of Paracoccus contaminans isolated from a water microcosm.</title>
        <authorList>
            <person name="Aurass P."/>
            <person name="Karste S."/>
            <person name="Trost E."/>
            <person name="Glaeser S.P."/>
            <person name="Kaempfer P."/>
            <person name="Flieger A."/>
        </authorList>
    </citation>
    <scope>NUCLEOTIDE SEQUENCE [LARGE SCALE GENOMIC DNA]</scope>
    <source>
        <strain evidence="9">RKI 16-01929T\LMG 29738T\CCM 8701T\CIP 111112T</strain>
    </source>
</reference>
<dbReference type="AlphaFoldDB" id="A0A1W6D0T9"/>
<name>A0A1W6D0T9_9RHOB</name>
<evidence type="ECO:0000259" key="7">
    <source>
        <dbReference type="PROSITE" id="PS50914"/>
    </source>
</evidence>
<sequence length="190" mass="18730">MDHGPGGSQGRPGGGHGGGYYGAAGYSQNDAYAQGGQHRGRGPKGYSRSDERVREDVSDRLADDDMVDASDIEVQVSQGEVTLSGHVDSREAKRRAEDCAESVSGVRHVQNNLRVKTDGWASGASSSGPSLSGSTGTGWSGSSSSGSSSSSSGLSGSGLSSPGTGSAGSGAESGAAGGASDNDTTSAPRS</sequence>
<dbReference type="GO" id="GO:0042597">
    <property type="term" value="C:periplasmic space"/>
    <property type="evidence" value="ECO:0007669"/>
    <property type="project" value="UniProtKB-SubCell"/>
</dbReference>
<feature type="compositionally biased region" description="Basic and acidic residues" evidence="6">
    <location>
        <begin position="87"/>
        <end position="98"/>
    </location>
</feature>
<dbReference type="STRING" id="1945662.B0A89_04970"/>
<dbReference type="Gene3D" id="3.30.1340.30">
    <property type="match status" value="1"/>
</dbReference>
<evidence type="ECO:0000256" key="6">
    <source>
        <dbReference type="SAM" id="MobiDB-lite"/>
    </source>
</evidence>
<dbReference type="PROSITE" id="PS50914">
    <property type="entry name" value="BON"/>
    <property type="match status" value="1"/>
</dbReference>
<keyword evidence="4" id="KW-0574">Periplasm</keyword>
<evidence type="ECO:0000256" key="1">
    <source>
        <dbReference type="ARBA" id="ARBA00004418"/>
    </source>
</evidence>
<feature type="compositionally biased region" description="Low complexity" evidence="6">
    <location>
        <begin position="140"/>
        <end position="180"/>
    </location>
</feature>
<dbReference type="EMBL" id="CP020612">
    <property type="protein sequence ID" value="ARJ70732.1"/>
    <property type="molecule type" value="Genomic_DNA"/>
</dbReference>
<evidence type="ECO:0000256" key="4">
    <source>
        <dbReference type="ARBA" id="ARBA00022764"/>
    </source>
</evidence>
<evidence type="ECO:0000256" key="2">
    <source>
        <dbReference type="ARBA" id="ARBA00022729"/>
    </source>
</evidence>
<accession>A0A1W6D0T9</accession>
<keyword evidence="3" id="KW-0677">Repeat</keyword>
<dbReference type="KEGG" id="pcon:B0A89_04970"/>
<dbReference type="FunFam" id="3.30.1340.30:FF:000001">
    <property type="entry name" value="Molecular chaperone OsmY"/>
    <property type="match status" value="1"/>
</dbReference>
<feature type="compositionally biased region" description="Gly residues" evidence="6">
    <location>
        <begin position="1"/>
        <end position="22"/>
    </location>
</feature>
<proteinExistence type="predicted"/>
<dbReference type="InterPro" id="IPR014004">
    <property type="entry name" value="Transpt-assoc_nodulatn_dom_bac"/>
</dbReference>
<organism evidence="8 9">
    <name type="scientific">Paracoccus contaminans</name>
    <dbReference type="NCBI Taxonomy" id="1945662"/>
    <lineage>
        <taxon>Bacteria</taxon>
        <taxon>Pseudomonadati</taxon>
        <taxon>Pseudomonadota</taxon>
        <taxon>Alphaproteobacteria</taxon>
        <taxon>Rhodobacterales</taxon>
        <taxon>Paracoccaceae</taxon>
        <taxon>Paracoccus</taxon>
    </lineage>
</organism>